<evidence type="ECO:0000259" key="1">
    <source>
        <dbReference type="SMART" id="SM00496"/>
    </source>
</evidence>
<gene>
    <name evidence="2" type="ORF">S01H4_37407</name>
</gene>
<dbReference type="SMART" id="SM00496">
    <property type="entry name" value="IENR2"/>
    <property type="match status" value="2"/>
</dbReference>
<organism evidence="2">
    <name type="scientific">marine sediment metagenome</name>
    <dbReference type="NCBI Taxonomy" id="412755"/>
    <lineage>
        <taxon>unclassified sequences</taxon>
        <taxon>metagenomes</taxon>
        <taxon>ecological metagenomes</taxon>
    </lineage>
</organism>
<dbReference type="SUPFAM" id="SSF64496">
    <property type="entry name" value="DNA-binding domain of intron-encoded endonucleases"/>
    <property type="match status" value="1"/>
</dbReference>
<dbReference type="GO" id="GO:0003677">
    <property type="term" value="F:DNA binding"/>
    <property type="evidence" value="ECO:0007669"/>
    <property type="project" value="InterPro"/>
</dbReference>
<dbReference type="EMBL" id="BART01020092">
    <property type="protein sequence ID" value="GAG99993.1"/>
    <property type="molecule type" value="Genomic_DNA"/>
</dbReference>
<accession>X1CV97</accession>
<dbReference type="InterPro" id="IPR003611">
    <property type="entry name" value="NUMOD3"/>
</dbReference>
<comment type="caution">
    <text evidence="2">The sequence shown here is derived from an EMBL/GenBank/DDBJ whole genome shotgun (WGS) entry which is preliminary data.</text>
</comment>
<feature type="domain" description="Nuclease associated modular" evidence="1">
    <location>
        <begin position="43"/>
        <end position="59"/>
    </location>
</feature>
<reference evidence="2" key="1">
    <citation type="journal article" date="2014" name="Front. Microbiol.">
        <title>High frequency of phylogenetically diverse reductive dehalogenase-homologous genes in deep subseafloor sedimentary metagenomes.</title>
        <authorList>
            <person name="Kawai M."/>
            <person name="Futagami T."/>
            <person name="Toyoda A."/>
            <person name="Takaki Y."/>
            <person name="Nishi S."/>
            <person name="Hori S."/>
            <person name="Arai W."/>
            <person name="Tsubouchi T."/>
            <person name="Morono Y."/>
            <person name="Uchiyama I."/>
            <person name="Ito T."/>
            <person name="Fujiyama A."/>
            <person name="Inagaki F."/>
            <person name="Takami H."/>
        </authorList>
    </citation>
    <scope>NUCLEOTIDE SEQUENCE</scope>
    <source>
        <strain evidence="2">Expedition CK06-06</strain>
    </source>
</reference>
<dbReference type="AlphaFoldDB" id="X1CV97"/>
<proteinExistence type="predicted"/>
<name>X1CV97_9ZZZZ</name>
<evidence type="ECO:0000313" key="2">
    <source>
        <dbReference type="EMBL" id="GAG99993.1"/>
    </source>
</evidence>
<feature type="domain" description="Nuclease associated modular" evidence="1">
    <location>
        <begin position="2"/>
        <end position="18"/>
    </location>
</feature>
<sequence length="122" mass="14041">MKGKHHSEKTKRKISESKLGTIIGEEWRHKISVANKGRKGSFYGKHHSAESKLLMSSIKLGKVVFSEERHLELERLAKRNACRIIYDSTKELKSDPDSLFNDPEFVEAYVGVTCKRIKKKIK</sequence>
<protein>
    <recommendedName>
        <fullName evidence="1">Nuclease associated modular domain-containing protein</fullName>
    </recommendedName>
</protein>
<dbReference type="Pfam" id="PF07460">
    <property type="entry name" value="NUMOD3"/>
    <property type="match status" value="2"/>
</dbReference>